<keyword evidence="1" id="KW-0732">Signal</keyword>
<sequence length="138" mass="15737">MLLAIGCFSPKFALTWQLVVFGVRRALQIFSTCPCMIEKSTTLIARTLGTCITTFTHISHDAEFTVPCIWTWIFVAGEVSAQDFFDIIHNIFFNILVNIFTCWSCSYRCYEDKCDCSPHDRLISCVVLSSCTREQNDP</sequence>
<evidence type="ECO:0000313" key="3">
    <source>
        <dbReference type="EMBL" id="SNX34858.1"/>
    </source>
</evidence>
<organism evidence="3">
    <name type="scientific">Liphistius sp. SGP-2016</name>
    <dbReference type="NCBI Taxonomy" id="1905180"/>
    <lineage>
        <taxon>Eukaryota</taxon>
        <taxon>Metazoa</taxon>
        <taxon>Ecdysozoa</taxon>
        <taxon>Arthropoda</taxon>
        <taxon>Chelicerata</taxon>
        <taxon>Arachnida</taxon>
        <taxon>Araneae</taxon>
        <taxon>Mesothelae</taxon>
        <taxon>Liphistiidae</taxon>
        <taxon>Liphistius</taxon>
    </lineage>
</organism>
<proteinExistence type="predicted"/>
<reference evidence="3" key="1">
    <citation type="submission" date="2017-05" db="EMBL/GenBank/DDBJ databases">
        <authorList>
            <person name="QRISCLOUD D."/>
        </authorList>
    </citation>
    <scope>NUCLEOTIDE SEQUENCE</scope>
</reference>
<evidence type="ECO:0000313" key="2">
    <source>
        <dbReference type="EMBL" id="SNX33906.1"/>
    </source>
</evidence>
<reference evidence="3" key="2">
    <citation type="submission" date="2019-05" db="EMBL/GenBank/DDBJ databases">
        <title>Unravelling the molecular evolution of spider venoms.</title>
        <authorList>
            <person name="Pineda S."/>
        </authorList>
    </citation>
    <scope>NUCLEOTIDE SEQUENCE</scope>
</reference>
<dbReference type="EMBL" id="HAHL01000229">
    <property type="protein sequence ID" value="SNX34858.1"/>
    <property type="molecule type" value="Transcribed_RNA"/>
</dbReference>
<evidence type="ECO:0000256" key="1">
    <source>
        <dbReference type="SAM" id="SignalP"/>
    </source>
</evidence>
<feature type="signal peptide" evidence="1">
    <location>
        <begin position="1"/>
        <end position="15"/>
    </location>
</feature>
<feature type="chain" id="PRO_5036120154" evidence="1">
    <location>
        <begin position="16"/>
        <end position="138"/>
    </location>
</feature>
<protein>
    <submittedName>
        <fullName evidence="3">U112-Liphistoxin-Lsp1a_1</fullName>
    </submittedName>
    <submittedName>
        <fullName evidence="2">U88-Liphistoxin-Lsp1a_1</fullName>
    </submittedName>
</protein>
<dbReference type="AlphaFoldDB" id="A0A4Q8K6I3"/>
<name>A0A4Q8K6I3_9ARAC</name>
<dbReference type="EMBL" id="HAHL01000306">
    <property type="protein sequence ID" value="SNX35410.1"/>
    <property type="molecule type" value="Transcribed_RNA"/>
</dbReference>
<dbReference type="EMBL" id="HAHK01000141">
    <property type="protein sequence ID" value="SNX33906.1"/>
    <property type="molecule type" value="Transcribed_RNA"/>
</dbReference>
<accession>A0A4Q8K6I3</accession>
<dbReference type="EMBL" id="HAHK01000218">
    <property type="protein sequence ID" value="SNX34611.1"/>
    <property type="molecule type" value="Transcribed_RNA"/>
</dbReference>